<evidence type="ECO:0000313" key="5">
    <source>
        <dbReference type="Proteomes" id="UP001107558"/>
    </source>
</evidence>
<gene>
    <name evidence="4" type="ORF">PVAND_015497</name>
</gene>
<evidence type="ECO:0000256" key="1">
    <source>
        <dbReference type="ARBA" id="ARBA00005771"/>
    </source>
</evidence>
<dbReference type="Gene3D" id="3.40.50.300">
    <property type="entry name" value="P-loop containing nucleotide triphosphate hydrolases"/>
    <property type="match status" value="1"/>
</dbReference>
<dbReference type="SUPFAM" id="SSF52540">
    <property type="entry name" value="P-loop containing nucleoside triphosphate hydrolases"/>
    <property type="match status" value="1"/>
</dbReference>
<evidence type="ECO:0000256" key="2">
    <source>
        <dbReference type="ARBA" id="ARBA00022679"/>
    </source>
</evidence>
<dbReference type="GO" id="GO:0008146">
    <property type="term" value="F:sulfotransferase activity"/>
    <property type="evidence" value="ECO:0007669"/>
    <property type="project" value="InterPro"/>
</dbReference>
<comment type="similarity">
    <text evidence="1">Belongs to the sulfotransferase 1 family.</text>
</comment>
<dbReference type="PANTHER" id="PTHR11783">
    <property type="entry name" value="SULFOTRANSFERASE SULT"/>
    <property type="match status" value="1"/>
</dbReference>
<keyword evidence="2" id="KW-0808">Transferase</keyword>
<dbReference type="InterPro" id="IPR000863">
    <property type="entry name" value="Sulfotransferase_dom"/>
</dbReference>
<dbReference type="AlphaFoldDB" id="A0A9J6BD87"/>
<accession>A0A9J6BD87</accession>
<comment type="caution">
    <text evidence="4">The sequence shown here is derived from an EMBL/GenBank/DDBJ whole genome shotgun (WGS) entry which is preliminary data.</text>
</comment>
<dbReference type="Proteomes" id="UP001107558">
    <property type="component" value="Chromosome 4"/>
</dbReference>
<reference evidence="4" key="1">
    <citation type="submission" date="2021-03" db="EMBL/GenBank/DDBJ databases">
        <title>Chromosome level genome of the anhydrobiotic midge Polypedilum vanderplanki.</title>
        <authorList>
            <person name="Yoshida Y."/>
            <person name="Kikawada T."/>
            <person name="Gusev O."/>
        </authorList>
    </citation>
    <scope>NUCLEOTIDE SEQUENCE</scope>
    <source>
        <strain evidence="4">NIAS01</strain>
        <tissue evidence="4">Whole body or cell culture</tissue>
    </source>
</reference>
<dbReference type="InterPro" id="IPR027417">
    <property type="entry name" value="P-loop_NTPase"/>
</dbReference>
<organism evidence="4 5">
    <name type="scientific">Polypedilum vanderplanki</name>
    <name type="common">Sleeping chironomid midge</name>
    <dbReference type="NCBI Taxonomy" id="319348"/>
    <lineage>
        <taxon>Eukaryota</taxon>
        <taxon>Metazoa</taxon>
        <taxon>Ecdysozoa</taxon>
        <taxon>Arthropoda</taxon>
        <taxon>Hexapoda</taxon>
        <taxon>Insecta</taxon>
        <taxon>Pterygota</taxon>
        <taxon>Neoptera</taxon>
        <taxon>Endopterygota</taxon>
        <taxon>Diptera</taxon>
        <taxon>Nematocera</taxon>
        <taxon>Chironomoidea</taxon>
        <taxon>Chironomidae</taxon>
        <taxon>Chironominae</taxon>
        <taxon>Polypedilum</taxon>
        <taxon>Polypedilum</taxon>
    </lineage>
</organism>
<name>A0A9J6BD87_POLVA</name>
<feature type="domain" description="Sulfotransferase" evidence="3">
    <location>
        <begin position="58"/>
        <end position="301"/>
    </location>
</feature>
<proteinExistence type="inferred from homology"/>
<evidence type="ECO:0000259" key="3">
    <source>
        <dbReference type="Pfam" id="PF00685"/>
    </source>
</evidence>
<protein>
    <recommendedName>
        <fullName evidence="3">Sulfotransferase domain-containing protein</fullName>
    </recommendedName>
</protein>
<sequence length="315" mass="37563">MLKVENFNDEISKKVETPELKNYVKISIENDEKNFCVLTKKFVDTNYLNRLRDFKVHDDDVWVISYPKCGTTWGVEMIWLLINDLNFEKAKKIHQNDRVPFIERGGIFTSINSDSIKITENLKRPRVIKSHLSSFLLPRELFANTKAKIIYIARNPKDAAISFFHHYRHLEGYDGSKEDFLNAFLNNRTLFAPINEKTLEFWKLSKINSNVLFIFYEDMKKNLQNETEKVMKFLNKNYPKSEIEELCEHLSFGSMRRNPQCNFEVINKSDDENFQFIRKGETGSYKKEMNSEENEKFDDFIMNEDFKFNDFEYKF</sequence>
<dbReference type="Pfam" id="PF00685">
    <property type="entry name" value="Sulfotransfer_1"/>
    <property type="match status" value="1"/>
</dbReference>
<dbReference type="OrthoDB" id="205623at2759"/>
<keyword evidence="5" id="KW-1185">Reference proteome</keyword>
<dbReference type="EMBL" id="JADBJN010000004">
    <property type="protein sequence ID" value="KAG5667518.1"/>
    <property type="molecule type" value="Genomic_DNA"/>
</dbReference>
<evidence type="ECO:0000313" key="4">
    <source>
        <dbReference type="EMBL" id="KAG5667518.1"/>
    </source>
</evidence>